<feature type="transmembrane region" description="Helical" evidence="7">
    <location>
        <begin position="268"/>
        <end position="292"/>
    </location>
</feature>
<protein>
    <recommendedName>
        <fullName evidence="7">XK-related protein</fullName>
    </recommendedName>
</protein>
<sequence>MFEMDSEYKDMKSDSGCDPEKESVIQEDIDDYVDTSGDEPDKPLDLRVTNWDVCVLLVSIFSYIFDVALDINLAYRYFMHQQHVYFTLTLVFILFPAFVNTGLSIKLAMRDPDEISSSKMAFKKWTFRVIVLCFQLAPIMRYCDSLDCALKSRRAELLKDRTSQRKYYDLMLKEDSDVALLRVFECFLEAAPQQILQVAIVLVDRGKGSTFQLVHQFGSICSSLLSMAWSMASYQRSIRFAQEEKRNLTWPGTAMQFLWHFMVTVSRILSISAVASAFPVYTGCACAVHWLLMTMWLSIWDRSQITLFTTYPPSDRVTLIERLSQLTLCAVLGLVYIFTYLCMSDGSTRNRYLVYYPVCFVENAAAILIWSLTADEHLRSSWYFIPFIISGTVPFLVGIVFMIIYYKYFHPETSRKIGATVSNNYMCKSTGSNVGVDVSASRSGLNRSGKVATMSIAVQTVDDALGLDDPLHSITPVL</sequence>
<dbReference type="STRING" id="195883.A0A482XTD2"/>
<feature type="transmembrane region" description="Helical" evidence="7">
    <location>
        <begin position="384"/>
        <end position="406"/>
    </location>
</feature>
<dbReference type="InParanoid" id="A0A482XTD2"/>
<evidence type="ECO:0000256" key="6">
    <source>
        <dbReference type="ARBA" id="ARBA00023136"/>
    </source>
</evidence>
<dbReference type="OrthoDB" id="6136301at2759"/>
<name>A0A482XTD2_LAOST</name>
<feature type="transmembrane region" description="Helical" evidence="7">
    <location>
        <begin position="353"/>
        <end position="372"/>
    </location>
</feature>
<dbReference type="PANTHER" id="PTHR16024">
    <property type="entry name" value="XK-RELATED PROTEIN"/>
    <property type="match status" value="1"/>
</dbReference>
<keyword evidence="10" id="KW-1185">Reference proteome</keyword>
<feature type="region of interest" description="Disordered" evidence="8">
    <location>
        <begin position="1"/>
        <end position="22"/>
    </location>
</feature>
<organism evidence="9 10">
    <name type="scientific">Laodelphax striatellus</name>
    <name type="common">Small brown planthopper</name>
    <name type="synonym">Delphax striatella</name>
    <dbReference type="NCBI Taxonomy" id="195883"/>
    <lineage>
        <taxon>Eukaryota</taxon>
        <taxon>Metazoa</taxon>
        <taxon>Ecdysozoa</taxon>
        <taxon>Arthropoda</taxon>
        <taxon>Hexapoda</taxon>
        <taxon>Insecta</taxon>
        <taxon>Pterygota</taxon>
        <taxon>Neoptera</taxon>
        <taxon>Paraneoptera</taxon>
        <taxon>Hemiptera</taxon>
        <taxon>Auchenorrhyncha</taxon>
        <taxon>Fulgoroidea</taxon>
        <taxon>Delphacidae</taxon>
        <taxon>Criomorphinae</taxon>
        <taxon>Laodelphax</taxon>
    </lineage>
</organism>
<gene>
    <name evidence="9" type="ORF">LSTR_LSTR013831</name>
</gene>
<evidence type="ECO:0000313" key="10">
    <source>
        <dbReference type="Proteomes" id="UP000291343"/>
    </source>
</evidence>
<dbReference type="Proteomes" id="UP000291343">
    <property type="component" value="Unassembled WGS sequence"/>
</dbReference>
<dbReference type="GO" id="GO:1902742">
    <property type="term" value="P:apoptotic process involved in development"/>
    <property type="evidence" value="ECO:0007669"/>
    <property type="project" value="TreeGrafter"/>
</dbReference>
<evidence type="ECO:0000256" key="1">
    <source>
        <dbReference type="ARBA" id="ARBA00004651"/>
    </source>
</evidence>
<evidence type="ECO:0000256" key="8">
    <source>
        <dbReference type="SAM" id="MobiDB-lite"/>
    </source>
</evidence>
<dbReference type="PANTHER" id="PTHR16024:SF6">
    <property type="entry name" value="XK-RELATED PROTEIN"/>
    <property type="match status" value="1"/>
</dbReference>
<dbReference type="GO" id="GO:0005886">
    <property type="term" value="C:plasma membrane"/>
    <property type="evidence" value="ECO:0007669"/>
    <property type="project" value="UniProtKB-SubCell"/>
</dbReference>
<dbReference type="GO" id="GO:0043652">
    <property type="term" value="P:engulfment of apoptotic cell"/>
    <property type="evidence" value="ECO:0007669"/>
    <property type="project" value="TreeGrafter"/>
</dbReference>
<evidence type="ECO:0000256" key="7">
    <source>
        <dbReference type="RuleBase" id="RU910716"/>
    </source>
</evidence>
<evidence type="ECO:0000256" key="5">
    <source>
        <dbReference type="ARBA" id="ARBA00022989"/>
    </source>
</evidence>
<dbReference type="SMR" id="A0A482XTD2"/>
<feature type="transmembrane region" description="Helical" evidence="7">
    <location>
        <begin position="50"/>
        <end position="71"/>
    </location>
</feature>
<keyword evidence="3" id="KW-1003">Cell membrane</keyword>
<dbReference type="InterPro" id="IPR050895">
    <property type="entry name" value="XK-related_scramblase"/>
</dbReference>
<evidence type="ECO:0000256" key="4">
    <source>
        <dbReference type="ARBA" id="ARBA00022692"/>
    </source>
</evidence>
<keyword evidence="6 7" id="KW-0472">Membrane</keyword>
<evidence type="ECO:0000256" key="2">
    <source>
        <dbReference type="ARBA" id="ARBA00008789"/>
    </source>
</evidence>
<dbReference type="EMBL" id="QKKF02001039">
    <property type="protein sequence ID" value="RZF48747.1"/>
    <property type="molecule type" value="Genomic_DNA"/>
</dbReference>
<comment type="caution">
    <text evidence="9">The sequence shown here is derived from an EMBL/GenBank/DDBJ whole genome shotgun (WGS) entry which is preliminary data.</text>
</comment>
<dbReference type="Pfam" id="PF09815">
    <property type="entry name" value="XK-related"/>
    <property type="match status" value="1"/>
</dbReference>
<dbReference type="AlphaFoldDB" id="A0A482XTD2"/>
<comment type="subcellular location">
    <subcellularLocation>
        <location evidence="1">Cell membrane</location>
        <topology evidence="1">Multi-pass membrane protein</topology>
    </subcellularLocation>
    <subcellularLocation>
        <location evidence="7">Membrane</location>
        <topology evidence="7">Multi-pass membrane protein</topology>
    </subcellularLocation>
</comment>
<accession>A0A482XTD2</accession>
<dbReference type="InterPro" id="IPR018629">
    <property type="entry name" value="XK-rel"/>
</dbReference>
<feature type="transmembrane region" description="Helical" evidence="7">
    <location>
        <begin position="323"/>
        <end position="341"/>
    </location>
</feature>
<evidence type="ECO:0000256" key="3">
    <source>
        <dbReference type="ARBA" id="ARBA00022475"/>
    </source>
</evidence>
<feature type="transmembrane region" description="Helical" evidence="7">
    <location>
        <begin position="83"/>
        <end position="105"/>
    </location>
</feature>
<dbReference type="GO" id="GO:0070782">
    <property type="term" value="P:phosphatidylserine exposure on apoptotic cell surface"/>
    <property type="evidence" value="ECO:0007669"/>
    <property type="project" value="TreeGrafter"/>
</dbReference>
<evidence type="ECO:0000313" key="9">
    <source>
        <dbReference type="EMBL" id="RZF48747.1"/>
    </source>
</evidence>
<reference evidence="9 10" key="1">
    <citation type="journal article" date="2017" name="Gigascience">
        <title>Genome sequence of the small brown planthopper, Laodelphax striatellus.</title>
        <authorList>
            <person name="Zhu J."/>
            <person name="Jiang F."/>
            <person name="Wang X."/>
            <person name="Yang P."/>
            <person name="Bao Y."/>
            <person name="Zhao W."/>
            <person name="Wang W."/>
            <person name="Lu H."/>
            <person name="Wang Q."/>
            <person name="Cui N."/>
            <person name="Li J."/>
            <person name="Chen X."/>
            <person name="Luo L."/>
            <person name="Yu J."/>
            <person name="Kang L."/>
            <person name="Cui F."/>
        </authorList>
    </citation>
    <scope>NUCLEOTIDE SEQUENCE [LARGE SCALE GENOMIC DNA]</scope>
    <source>
        <strain evidence="9">Lst14</strain>
    </source>
</reference>
<keyword evidence="5 7" id="KW-1133">Transmembrane helix</keyword>
<comment type="similarity">
    <text evidence="2 7">Belongs to the XK family.</text>
</comment>
<proteinExistence type="inferred from homology"/>
<keyword evidence="4 7" id="KW-0812">Transmembrane</keyword>
<dbReference type="FunCoup" id="A0A482XTD2">
    <property type="interactions" value="330"/>
</dbReference>